<sequence length="118" mass="13415">MKNMWNKITFGIVVIAVLVAIFVKPVILASNILFIFGIICVLAAVCVILADSKLFMGFWIRKQKRNSDWIDSKLEQEDKDLRKIASRKNEPIRFKPVTRFLLVIGVLTIALSIIITLV</sequence>
<feature type="transmembrane region" description="Helical" evidence="1">
    <location>
        <begin position="33"/>
        <end position="55"/>
    </location>
</feature>
<dbReference type="PATRIC" id="fig|701521.8.peg.203"/>
<name>G8PA97_PEDCP</name>
<dbReference type="STRING" id="701521.PECL_213"/>
<evidence type="ECO:0000259" key="2">
    <source>
        <dbReference type="Pfam" id="PF13038"/>
    </source>
</evidence>
<protein>
    <submittedName>
        <fullName evidence="3">Membrane protein</fullName>
    </submittedName>
</protein>
<organism evidence="3 4">
    <name type="scientific">Pediococcus claussenii (strain ATCC BAA-344 / DSM 14800 / JCM 18046 / KCTC 3811 / LMG 21948 / P06)</name>
    <dbReference type="NCBI Taxonomy" id="701521"/>
    <lineage>
        <taxon>Bacteria</taxon>
        <taxon>Bacillati</taxon>
        <taxon>Bacillota</taxon>
        <taxon>Bacilli</taxon>
        <taxon>Lactobacillales</taxon>
        <taxon>Lactobacillaceae</taxon>
        <taxon>Pediococcus</taxon>
    </lineage>
</organism>
<proteinExistence type="predicted"/>
<dbReference type="RefSeq" id="WP_014214734.1">
    <property type="nucleotide sequence ID" value="NC_016605.1"/>
</dbReference>
<dbReference type="EMBL" id="CP003137">
    <property type="protein sequence ID" value="AEV94536.1"/>
    <property type="molecule type" value="Genomic_DNA"/>
</dbReference>
<keyword evidence="4" id="KW-1185">Reference proteome</keyword>
<reference evidence="3 4" key="1">
    <citation type="journal article" date="2012" name="J. Bacteriol.">
        <title>Complete Genome Sequence of the Beer Spoilage Organism Pediococcus claussenii ATCC BAA-344T.</title>
        <authorList>
            <person name="Pittet V."/>
            <person name="Abegunde T."/>
            <person name="Marfleet T."/>
            <person name="Haakensen M."/>
            <person name="Morrow K."/>
            <person name="Jayaprakash T."/>
            <person name="Schroeder K."/>
            <person name="Trost B."/>
            <person name="Byrns S."/>
            <person name="Bergsveinson J."/>
            <person name="Kusalik A."/>
            <person name="Ziola B."/>
        </authorList>
    </citation>
    <scope>NUCLEOTIDE SEQUENCE [LARGE SCALE GENOMIC DNA]</scope>
    <source>
        <strain evidence="3 4">ATCC BAA-344</strain>
    </source>
</reference>
<feature type="transmembrane region" description="Helical" evidence="1">
    <location>
        <begin position="97"/>
        <end position="117"/>
    </location>
</feature>
<dbReference type="AlphaFoldDB" id="G8PA97"/>
<keyword evidence="1" id="KW-0472">Membrane</keyword>
<dbReference type="InterPro" id="IPR025007">
    <property type="entry name" value="DUF3899"/>
</dbReference>
<dbReference type="Proteomes" id="UP000005444">
    <property type="component" value="Chromosome"/>
</dbReference>
<evidence type="ECO:0000313" key="3">
    <source>
        <dbReference type="EMBL" id="AEV94536.1"/>
    </source>
</evidence>
<gene>
    <name evidence="3" type="ordered locus">PECL_213</name>
</gene>
<evidence type="ECO:0000256" key="1">
    <source>
        <dbReference type="SAM" id="Phobius"/>
    </source>
</evidence>
<dbReference type="HOGENOM" id="CLU_2070845_0_0_9"/>
<accession>G8PA97</accession>
<keyword evidence="1" id="KW-1133">Transmembrane helix</keyword>
<keyword evidence="1" id="KW-0812">Transmembrane</keyword>
<evidence type="ECO:0000313" key="4">
    <source>
        <dbReference type="Proteomes" id="UP000005444"/>
    </source>
</evidence>
<feature type="domain" description="DUF3899" evidence="2">
    <location>
        <begin position="30"/>
        <end position="117"/>
    </location>
</feature>
<feature type="transmembrane region" description="Helical" evidence="1">
    <location>
        <begin position="7"/>
        <end position="27"/>
    </location>
</feature>
<dbReference type="Pfam" id="PF13038">
    <property type="entry name" value="DUF3899"/>
    <property type="match status" value="1"/>
</dbReference>
<dbReference type="KEGG" id="pce:PECL_213"/>